<organism evidence="2 3">
    <name type="scientific">Ceriporiopsis subvermispora (strain B)</name>
    <name type="common">White-rot fungus</name>
    <name type="synonym">Gelatoporia subvermispora</name>
    <dbReference type="NCBI Taxonomy" id="914234"/>
    <lineage>
        <taxon>Eukaryota</taxon>
        <taxon>Fungi</taxon>
        <taxon>Dikarya</taxon>
        <taxon>Basidiomycota</taxon>
        <taxon>Agaricomycotina</taxon>
        <taxon>Agaricomycetes</taxon>
        <taxon>Polyporales</taxon>
        <taxon>Gelatoporiaceae</taxon>
        <taxon>Gelatoporia</taxon>
    </lineage>
</organism>
<evidence type="ECO:0000313" key="2">
    <source>
        <dbReference type="EMBL" id="EMD33394.1"/>
    </source>
</evidence>
<keyword evidence="1" id="KW-0472">Membrane</keyword>
<protein>
    <submittedName>
        <fullName evidence="2">Uncharacterized protein</fullName>
    </submittedName>
</protein>
<feature type="transmembrane region" description="Helical" evidence="1">
    <location>
        <begin position="18"/>
        <end position="41"/>
    </location>
</feature>
<dbReference type="EMBL" id="KB445806">
    <property type="protein sequence ID" value="EMD33394.1"/>
    <property type="molecule type" value="Genomic_DNA"/>
</dbReference>
<keyword evidence="3" id="KW-1185">Reference proteome</keyword>
<keyword evidence="1" id="KW-0812">Transmembrane</keyword>
<name>M2PCI5_CERS8</name>
<dbReference type="Proteomes" id="UP000016930">
    <property type="component" value="Unassembled WGS sequence"/>
</dbReference>
<keyword evidence="1" id="KW-1133">Transmembrane helix</keyword>
<dbReference type="AlphaFoldDB" id="M2PCI5"/>
<sequence length="51" mass="5797">PQCPESLMDVLPLSMTDILMPICVVFVDSVMPLYKWVLLMAKPLAVRHKKV</sequence>
<proteinExistence type="predicted"/>
<gene>
    <name evidence="2" type="ORF">CERSUDRAFT_56828</name>
</gene>
<evidence type="ECO:0000313" key="3">
    <source>
        <dbReference type="Proteomes" id="UP000016930"/>
    </source>
</evidence>
<accession>M2PCI5</accession>
<dbReference type="HOGENOM" id="CLU_3111867_0_0_1"/>
<dbReference type="OrthoDB" id="2691934at2759"/>
<feature type="non-terminal residue" evidence="2">
    <location>
        <position position="1"/>
    </location>
</feature>
<evidence type="ECO:0000256" key="1">
    <source>
        <dbReference type="SAM" id="Phobius"/>
    </source>
</evidence>
<reference evidence="2 3" key="1">
    <citation type="journal article" date="2012" name="Proc. Natl. Acad. Sci. U.S.A.">
        <title>Comparative genomics of Ceriporiopsis subvermispora and Phanerochaete chrysosporium provide insight into selective ligninolysis.</title>
        <authorList>
            <person name="Fernandez-Fueyo E."/>
            <person name="Ruiz-Duenas F.J."/>
            <person name="Ferreira P."/>
            <person name="Floudas D."/>
            <person name="Hibbett D.S."/>
            <person name="Canessa P."/>
            <person name="Larrondo L.F."/>
            <person name="James T.Y."/>
            <person name="Seelenfreund D."/>
            <person name="Lobos S."/>
            <person name="Polanco R."/>
            <person name="Tello M."/>
            <person name="Honda Y."/>
            <person name="Watanabe T."/>
            <person name="Watanabe T."/>
            <person name="Ryu J.S."/>
            <person name="Kubicek C.P."/>
            <person name="Schmoll M."/>
            <person name="Gaskell J."/>
            <person name="Hammel K.E."/>
            <person name="St John F.J."/>
            <person name="Vanden Wymelenberg A."/>
            <person name="Sabat G."/>
            <person name="Splinter BonDurant S."/>
            <person name="Syed K."/>
            <person name="Yadav J.S."/>
            <person name="Doddapaneni H."/>
            <person name="Subramanian V."/>
            <person name="Lavin J.L."/>
            <person name="Oguiza J.A."/>
            <person name="Perez G."/>
            <person name="Pisabarro A.G."/>
            <person name="Ramirez L."/>
            <person name="Santoyo F."/>
            <person name="Master E."/>
            <person name="Coutinho P.M."/>
            <person name="Henrissat B."/>
            <person name="Lombard V."/>
            <person name="Magnuson J.K."/>
            <person name="Kuees U."/>
            <person name="Hori C."/>
            <person name="Igarashi K."/>
            <person name="Samejima M."/>
            <person name="Held B.W."/>
            <person name="Barry K.W."/>
            <person name="LaButti K.M."/>
            <person name="Lapidus A."/>
            <person name="Lindquist E.A."/>
            <person name="Lucas S.M."/>
            <person name="Riley R."/>
            <person name="Salamov A.A."/>
            <person name="Hoffmeister D."/>
            <person name="Schwenk D."/>
            <person name="Hadar Y."/>
            <person name="Yarden O."/>
            <person name="de Vries R.P."/>
            <person name="Wiebenga A."/>
            <person name="Stenlid J."/>
            <person name="Eastwood D."/>
            <person name="Grigoriev I.V."/>
            <person name="Berka R.M."/>
            <person name="Blanchette R.A."/>
            <person name="Kersten P."/>
            <person name="Martinez A.T."/>
            <person name="Vicuna R."/>
            <person name="Cullen D."/>
        </authorList>
    </citation>
    <scope>NUCLEOTIDE SEQUENCE [LARGE SCALE GENOMIC DNA]</scope>
    <source>
        <strain evidence="2 3">B</strain>
    </source>
</reference>